<comment type="caution">
    <text evidence="1">The sequence shown here is derived from an EMBL/GenBank/DDBJ whole genome shotgun (WGS) entry which is preliminary data.</text>
</comment>
<dbReference type="InterPro" id="IPR050484">
    <property type="entry name" value="Transf_Hexapept/Carb_Anhydrase"/>
</dbReference>
<dbReference type="Proteomes" id="UP001528411">
    <property type="component" value="Unassembled WGS sequence"/>
</dbReference>
<dbReference type="Gene3D" id="2.160.10.10">
    <property type="entry name" value="Hexapeptide repeat proteins"/>
    <property type="match status" value="1"/>
</dbReference>
<dbReference type="RefSeq" id="WP_272182455.1">
    <property type="nucleotide sequence ID" value="NZ_JAQOMS010000002.1"/>
</dbReference>
<accession>A0ABT5FJZ8</accession>
<sequence>MGTGVSIWFHAVLRADSDSIHIGDNTNIQDGCIVHVDEGHPVNVGHSVTVGHKAMLHGCTIGDRSLIGIGAIILNGANIGKNCIIGAGALITENTQIADNSLVVGSPSKVIKSVSDQQVELLKASAHHYAVAGEDYNQNLKPC</sequence>
<gene>
    <name evidence="1" type="ORF">PN838_25670</name>
</gene>
<dbReference type="SUPFAM" id="SSF51161">
    <property type="entry name" value="Trimeric LpxA-like enzymes"/>
    <property type="match status" value="1"/>
</dbReference>
<protein>
    <submittedName>
        <fullName evidence="1">Gamma carbonic anhydrase family protein</fullName>
    </submittedName>
</protein>
<evidence type="ECO:0000313" key="1">
    <source>
        <dbReference type="EMBL" id="MDC2891490.1"/>
    </source>
</evidence>
<name>A0ABT5FJZ8_9GAMM</name>
<dbReference type="InterPro" id="IPR047324">
    <property type="entry name" value="LbH_gamma_CA-like"/>
</dbReference>
<dbReference type="InterPro" id="IPR001451">
    <property type="entry name" value="Hexapep"/>
</dbReference>
<dbReference type="PANTHER" id="PTHR13061:SF29">
    <property type="entry name" value="GAMMA CARBONIC ANHYDRASE-LIKE 1, MITOCHONDRIAL-RELATED"/>
    <property type="match status" value="1"/>
</dbReference>
<dbReference type="InterPro" id="IPR011004">
    <property type="entry name" value="Trimer_LpxA-like_sf"/>
</dbReference>
<dbReference type="Pfam" id="PF00132">
    <property type="entry name" value="Hexapep"/>
    <property type="match status" value="1"/>
</dbReference>
<proteinExistence type="predicted"/>
<dbReference type="PANTHER" id="PTHR13061">
    <property type="entry name" value="DYNACTIN SUBUNIT P25"/>
    <property type="match status" value="1"/>
</dbReference>
<organism evidence="1 2">
    <name type="scientific">Psychrosphaera algicola</name>
    <dbReference type="NCBI Taxonomy" id="3023714"/>
    <lineage>
        <taxon>Bacteria</taxon>
        <taxon>Pseudomonadati</taxon>
        <taxon>Pseudomonadota</taxon>
        <taxon>Gammaproteobacteria</taxon>
        <taxon>Alteromonadales</taxon>
        <taxon>Pseudoalteromonadaceae</taxon>
        <taxon>Psychrosphaera</taxon>
    </lineage>
</organism>
<reference evidence="1 2" key="1">
    <citation type="submission" date="2023-01" db="EMBL/GenBank/DDBJ databases">
        <title>Psychrosphaera sp. nov., isolated from marine algae.</title>
        <authorList>
            <person name="Bayburt H."/>
            <person name="Choi B.J."/>
            <person name="Kim J.M."/>
            <person name="Choi D.G."/>
            <person name="Jeon C.O."/>
        </authorList>
    </citation>
    <scope>NUCLEOTIDE SEQUENCE [LARGE SCALE GENOMIC DNA]</scope>
    <source>
        <strain evidence="1 2">G1-22</strain>
    </source>
</reference>
<evidence type="ECO:0000313" key="2">
    <source>
        <dbReference type="Proteomes" id="UP001528411"/>
    </source>
</evidence>
<dbReference type="EMBL" id="JAQOMS010000002">
    <property type="protein sequence ID" value="MDC2891490.1"/>
    <property type="molecule type" value="Genomic_DNA"/>
</dbReference>
<dbReference type="CDD" id="cd04645">
    <property type="entry name" value="LbH_gamma_CA_like"/>
    <property type="match status" value="1"/>
</dbReference>
<keyword evidence="2" id="KW-1185">Reference proteome</keyword>